<dbReference type="AlphaFoldDB" id="A0AAD6NEK7"/>
<reference evidence="1" key="1">
    <citation type="submission" date="2023-01" db="EMBL/GenBank/DDBJ databases">
        <title>The chitinases involved in constricting ring structure development in the nematode-trapping fungus Drechslerella dactyloides.</title>
        <authorList>
            <person name="Wang R."/>
            <person name="Zhang L."/>
            <person name="Tang P."/>
            <person name="Li S."/>
            <person name="Liang L."/>
        </authorList>
    </citation>
    <scope>NUCLEOTIDE SEQUENCE</scope>
    <source>
        <strain evidence="1">YMF1.00031</strain>
    </source>
</reference>
<evidence type="ECO:0000313" key="2">
    <source>
        <dbReference type="Proteomes" id="UP001221413"/>
    </source>
</evidence>
<comment type="caution">
    <text evidence="1">The sequence shown here is derived from an EMBL/GenBank/DDBJ whole genome shotgun (WGS) entry which is preliminary data.</text>
</comment>
<evidence type="ECO:0000313" key="1">
    <source>
        <dbReference type="EMBL" id="KAJ6256031.1"/>
    </source>
</evidence>
<gene>
    <name evidence="1" type="ORF">Dda_9123</name>
</gene>
<proteinExistence type="predicted"/>
<dbReference type="EMBL" id="JAQGDS010000015">
    <property type="protein sequence ID" value="KAJ6256031.1"/>
    <property type="molecule type" value="Genomic_DNA"/>
</dbReference>
<dbReference type="Proteomes" id="UP001221413">
    <property type="component" value="Unassembled WGS sequence"/>
</dbReference>
<name>A0AAD6NEK7_DREDA</name>
<organism evidence="1 2">
    <name type="scientific">Drechslerella dactyloides</name>
    <name type="common">Nematode-trapping fungus</name>
    <name type="synonym">Arthrobotrys dactyloides</name>
    <dbReference type="NCBI Taxonomy" id="74499"/>
    <lineage>
        <taxon>Eukaryota</taxon>
        <taxon>Fungi</taxon>
        <taxon>Dikarya</taxon>
        <taxon>Ascomycota</taxon>
        <taxon>Pezizomycotina</taxon>
        <taxon>Orbiliomycetes</taxon>
        <taxon>Orbiliales</taxon>
        <taxon>Orbiliaceae</taxon>
        <taxon>Drechslerella</taxon>
    </lineage>
</organism>
<keyword evidence="2" id="KW-1185">Reference proteome</keyword>
<accession>A0AAD6NEK7</accession>
<protein>
    <submittedName>
        <fullName evidence="1">Uncharacterized protein</fullName>
    </submittedName>
</protein>
<sequence length="153" mass="16652">MLLTPQCIATTLQSHLHLRLIPSTLHSITIPYSHPPTYAYSHTVYIYISTKEPRQSRKMHPYVTIQPAASEQLQSPLLTPEQAAALHAAMAAGRLRDRKNPPVLLSGIITPPTDLRAIHSAAAREEAGTSLFKPGYQVGGYGGLQDSPPKAPK</sequence>